<evidence type="ECO:0000256" key="1">
    <source>
        <dbReference type="ARBA" id="ARBA00004651"/>
    </source>
</evidence>
<feature type="transmembrane region" description="Helical" evidence="6">
    <location>
        <begin position="242"/>
        <end position="260"/>
    </location>
</feature>
<dbReference type="CDD" id="cd06173">
    <property type="entry name" value="MFS_MefA_like"/>
    <property type="match status" value="1"/>
</dbReference>
<evidence type="ECO:0000313" key="7">
    <source>
        <dbReference type="EMBL" id="TWP53711.1"/>
    </source>
</evidence>
<feature type="transmembrane region" description="Helical" evidence="6">
    <location>
        <begin position="68"/>
        <end position="101"/>
    </location>
</feature>
<organism evidence="7 8">
    <name type="scientific">Lentzea tibetensis</name>
    <dbReference type="NCBI Taxonomy" id="2591470"/>
    <lineage>
        <taxon>Bacteria</taxon>
        <taxon>Bacillati</taxon>
        <taxon>Actinomycetota</taxon>
        <taxon>Actinomycetes</taxon>
        <taxon>Pseudonocardiales</taxon>
        <taxon>Pseudonocardiaceae</taxon>
        <taxon>Lentzea</taxon>
    </lineage>
</organism>
<gene>
    <name evidence="7" type="ORF">FKR81_02845</name>
</gene>
<evidence type="ECO:0000313" key="8">
    <source>
        <dbReference type="Proteomes" id="UP000316639"/>
    </source>
</evidence>
<comment type="subcellular location">
    <subcellularLocation>
        <location evidence="1">Cell membrane</location>
        <topology evidence="1">Multi-pass membrane protein</topology>
    </subcellularLocation>
</comment>
<evidence type="ECO:0000256" key="5">
    <source>
        <dbReference type="ARBA" id="ARBA00023136"/>
    </source>
</evidence>
<dbReference type="SUPFAM" id="SSF103473">
    <property type="entry name" value="MFS general substrate transporter"/>
    <property type="match status" value="1"/>
</dbReference>
<dbReference type="GO" id="GO:0005886">
    <property type="term" value="C:plasma membrane"/>
    <property type="evidence" value="ECO:0007669"/>
    <property type="project" value="UniProtKB-SubCell"/>
</dbReference>
<dbReference type="PANTHER" id="PTHR23513:SF6">
    <property type="entry name" value="MAJOR FACILITATOR SUPERFAMILY ASSOCIATED DOMAIN-CONTAINING PROTEIN"/>
    <property type="match status" value="1"/>
</dbReference>
<name>A0A563F1T8_9PSEU</name>
<dbReference type="PANTHER" id="PTHR23513">
    <property type="entry name" value="INTEGRAL MEMBRANE EFFLUX PROTEIN-RELATED"/>
    <property type="match status" value="1"/>
</dbReference>
<dbReference type="InterPro" id="IPR036259">
    <property type="entry name" value="MFS_trans_sf"/>
</dbReference>
<keyword evidence="2" id="KW-1003">Cell membrane</keyword>
<evidence type="ECO:0000256" key="2">
    <source>
        <dbReference type="ARBA" id="ARBA00022475"/>
    </source>
</evidence>
<protein>
    <submittedName>
        <fullName evidence="7">MFS transporter</fullName>
    </submittedName>
</protein>
<dbReference type="AlphaFoldDB" id="A0A563F1T8"/>
<comment type="caution">
    <text evidence="7">The sequence shown here is derived from an EMBL/GenBank/DDBJ whole genome shotgun (WGS) entry which is preliminary data.</text>
</comment>
<proteinExistence type="predicted"/>
<dbReference type="Gene3D" id="1.20.1250.20">
    <property type="entry name" value="MFS general substrate transporter like domains"/>
    <property type="match status" value="1"/>
</dbReference>
<feature type="transmembrane region" description="Helical" evidence="6">
    <location>
        <begin position="150"/>
        <end position="173"/>
    </location>
</feature>
<feature type="transmembrane region" description="Helical" evidence="6">
    <location>
        <begin position="39"/>
        <end position="61"/>
    </location>
</feature>
<keyword evidence="8" id="KW-1185">Reference proteome</keyword>
<accession>A0A563F1T8</accession>
<dbReference type="Proteomes" id="UP000316639">
    <property type="component" value="Unassembled WGS sequence"/>
</dbReference>
<keyword evidence="3 6" id="KW-0812">Transmembrane</keyword>
<sequence length="395" mass="41741">MNAWGRLQAVAVSSSVGQGLLMTALPLLAASLTTDPRTVSLVKAVGQSPWLLLSLFVGVLIDRVRRTYVLAFAWIVLAGAALVLAVSGLSISLLLVVAFLVSTSQVLGESATGALIPSVVEPARLPGANARLLVIDQGLVHFVVPPATGFVLAFGAGAPAWIALLAAVAAFLLTRGVPSPPAVPSDRHPLRDMTEGLRYLVRTRLLRSITFMVAVGSFATSATTAVLVLYAKEILHLGNFGYGVLLACMAAGWVVMSFFVDRIVTRFGYAWSMRVAQASGILHAWLLAAVPPWPWLVGLVLFSVTSTTLVWNVCSQSSRQRFTPAPLLGRVLTGHKMLAWGPIPLGALAGGFVAAEFGLRSVWVMQGVLFAVGLALVWRILSPASFREAELAAAS</sequence>
<feature type="transmembrane region" description="Helical" evidence="6">
    <location>
        <begin position="293"/>
        <end position="314"/>
    </location>
</feature>
<dbReference type="OrthoDB" id="145388at2"/>
<keyword evidence="4 6" id="KW-1133">Transmembrane helix</keyword>
<evidence type="ECO:0000256" key="6">
    <source>
        <dbReference type="SAM" id="Phobius"/>
    </source>
</evidence>
<feature type="transmembrane region" description="Helical" evidence="6">
    <location>
        <begin position="337"/>
        <end position="355"/>
    </location>
</feature>
<feature type="transmembrane region" description="Helical" evidence="6">
    <location>
        <begin position="267"/>
        <end position="287"/>
    </location>
</feature>
<dbReference type="GO" id="GO:0022857">
    <property type="term" value="F:transmembrane transporter activity"/>
    <property type="evidence" value="ECO:0007669"/>
    <property type="project" value="InterPro"/>
</dbReference>
<feature type="transmembrane region" description="Helical" evidence="6">
    <location>
        <begin position="361"/>
        <end position="381"/>
    </location>
</feature>
<dbReference type="RefSeq" id="WP_146349307.1">
    <property type="nucleotide sequence ID" value="NZ_VOBR01000002.1"/>
</dbReference>
<dbReference type="EMBL" id="VOBR01000002">
    <property type="protein sequence ID" value="TWP53711.1"/>
    <property type="molecule type" value="Genomic_DNA"/>
</dbReference>
<evidence type="ECO:0000256" key="4">
    <source>
        <dbReference type="ARBA" id="ARBA00022989"/>
    </source>
</evidence>
<evidence type="ECO:0000256" key="3">
    <source>
        <dbReference type="ARBA" id="ARBA00022692"/>
    </source>
</evidence>
<dbReference type="Pfam" id="PF07690">
    <property type="entry name" value="MFS_1"/>
    <property type="match status" value="1"/>
</dbReference>
<reference evidence="7 8" key="1">
    <citation type="submission" date="2019-07" db="EMBL/GenBank/DDBJ databases">
        <title>Lentzea xizangensis sp. nov., isolated from Qinghai-Tibetan Plateau Soils.</title>
        <authorList>
            <person name="Huang J."/>
        </authorList>
    </citation>
    <scope>NUCLEOTIDE SEQUENCE [LARGE SCALE GENOMIC DNA]</scope>
    <source>
        <strain evidence="7 8">FXJ1.1311</strain>
    </source>
</reference>
<dbReference type="InterPro" id="IPR011701">
    <property type="entry name" value="MFS"/>
</dbReference>
<feature type="transmembrane region" description="Helical" evidence="6">
    <location>
        <begin position="208"/>
        <end position="230"/>
    </location>
</feature>
<keyword evidence="5 6" id="KW-0472">Membrane</keyword>